<evidence type="ECO:0000256" key="4">
    <source>
        <dbReference type="ARBA" id="ARBA00023136"/>
    </source>
</evidence>
<evidence type="ECO:0000256" key="10">
    <source>
        <dbReference type="ARBA" id="ARBA00042373"/>
    </source>
</evidence>
<feature type="transmembrane region" description="Helical" evidence="12">
    <location>
        <begin position="496"/>
        <end position="512"/>
    </location>
</feature>
<evidence type="ECO:0000256" key="9">
    <source>
        <dbReference type="ARBA" id="ARBA00037649"/>
    </source>
</evidence>
<accession>A0A8D5GCY7</accession>
<proteinExistence type="predicted"/>
<dbReference type="GO" id="GO:0000272">
    <property type="term" value="P:polysaccharide catabolic process"/>
    <property type="evidence" value="ECO:0007669"/>
    <property type="project" value="UniProtKB-KW"/>
</dbReference>
<dbReference type="GO" id="GO:0071555">
    <property type="term" value="P:cell wall organization"/>
    <property type="evidence" value="ECO:0007669"/>
    <property type="project" value="UniProtKB-KW"/>
</dbReference>
<feature type="transmembrane region" description="Helical" evidence="12">
    <location>
        <begin position="381"/>
        <end position="403"/>
    </location>
</feature>
<name>A0A8D5GCY7_9PROT</name>
<evidence type="ECO:0000256" key="12">
    <source>
        <dbReference type="SAM" id="Phobius"/>
    </source>
</evidence>
<dbReference type="Proteomes" id="UP000826722">
    <property type="component" value="Chromosome"/>
</dbReference>
<feature type="transmembrane region" description="Helical" evidence="12">
    <location>
        <begin position="445"/>
        <end position="462"/>
    </location>
</feature>
<feature type="transmembrane region" description="Helical" evidence="12">
    <location>
        <begin position="327"/>
        <end position="344"/>
    </location>
</feature>
<dbReference type="InterPro" id="IPR017853">
    <property type="entry name" value="GH"/>
</dbReference>
<dbReference type="Gene3D" id="3.20.20.80">
    <property type="entry name" value="Glycosidases"/>
    <property type="match status" value="1"/>
</dbReference>
<dbReference type="GO" id="GO:0016787">
    <property type="term" value="F:hydrolase activity"/>
    <property type="evidence" value="ECO:0007669"/>
    <property type="project" value="UniProtKB-KW"/>
</dbReference>
<dbReference type="PANTHER" id="PTHR16631:SF17">
    <property type="entry name" value="GLUCAN ENDO-1,3-BETA-GLUCOSIDASE BTGC"/>
    <property type="match status" value="1"/>
</dbReference>
<evidence type="ECO:0000256" key="1">
    <source>
        <dbReference type="ARBA" id="ARBA00004236"/>
    </source>
</evidence>
<evidence type="ECO:0000256" key="3">
    <source>
        <dbReference type="ARBA" id="ARBA00022801"/>
    </source>
</evidence>
<dbReference type="SUPFAM" id="SSF51445">
    <property type="entry name" value="(Trans)glycosidases"/>
    <property type="match status" value="1"/>
</dbReference>
<evidence type="ECO:0000256" key="2">
    <source>
        <dbReference type="ARBA" id="ARBA00022475"/>
    </source>
</evidence>
<keyword evidence="5" id="KW-0325">Glycoprotein</keyword>
<feature type="transmembrane region" description="Helical" evidence="12">
    <location>
        <begin position="9"/>
        <end position="28"/>
    </location>
</feature>
<dbReference type="PANTHER" id="PTHR16631">
    <property type="entry name" value="GLUCAN 1,3-BETA-GLUCOSIDASE"/>
    <property type="match status" value="1"/>
</dbReference>
<feature type="transmembrane region" description="Helical" evidence="12">
    <location>
        <begin position="415"/>
        <end position="433"/>
    </location>
</feature>
<dbReference type="GO" id="GO:0005886">
    <property type="term" value="C:plasma membrane"/>
    <property type="evidence" value="ECO:0007669"/>
    <property type="project" value="UniProtKB-SubCell"/>
</dbReference>
<protein>
    <recommendedName>
        <fullName evidence="11">Endo-1,3-beta-glucanase btgC</fullName>
    </recommendedName>
    <alternativeName>
        <fullName evidence="10">Laminarinase btgC</fullName>
    </alternativeName>
</protein>
<keyword evidence="12" id="KW-1133">Transmembrane helix</keyword>
<evidence type="ECO:0000256" key="7">
    <source>
        <dbReference type="ARBA" id="ARBA00023316"/>
    </source>
</evidence>
<keyword evidence="7" id="KW-0961">Cell wall biogenesis/degradation</keyword>
<dbReference type="KEGG" id="mpau:ZMTM_14320"/>
<dbReference type="EMBL" id="AP024110">
    <property type="protein sequence ID" value="BCM25173.1"/>
    <property type="molecule type" value="Genomic_DNA"/>
</dbReference>
<keyword evidence="12" id="KW-0812">Transmembrane</keyword>
<comment type="function">
    <text evidence="9">Glucanases play a role in cell expansion during growth, in cell-cell fusion during mating, and in spore release during sporulation. This enzyme may be involved in beta-glucan degradation. Active on laminarin and lichenan.</text>
</comment>
<evidence type="ECO:0000313" key="14">
    <source>
        <dbReference type="Proteomes" id="UP000826722"/>
    </source>
</evidence>
<dbReference type="InterPro" id="IPR050732">
    <property type="entry name" value="Beta-glucan_modifiers"/>
</dbReference>
<evidence type="ECO:0000256" key="6">
    <source>
        <dbReference type="ARBA" id="ARBA00023277"/>
    </source>
</evidence>
<reference evidence="13" key="1">
    <citation type="journal article" date="2021" name="Arch. Microbiol.">
        <title>Methyloradius palustris gen. nov., sp. nov., a methanol-oxidizing bacterium isolated from snow.</title>
        <authorList>
            <person name="Miyadera T."/>
            <person name="Kojima H."/>
            <person name="Fukui M."/>
        </authorList>
    </citation>
    <scope>NUCLEOTIDE SEQUENCE</scope>
    <source>
        <strain evidence="13">Zm11</strain>
    </source>
</reference>
<dbReference type="AlphaFoldDB" id="A0A8D5GCY7"/>
<evidence type="ECO:0000313" key="13">
    <source>
        <dbReference type="EMBL" id="BCM25173.1"/>
    </source>
</evidence>
<dbReference type="RefSeq" id="WP_221763292.1">
    <property type="nucleotide sequence ID" value="NZ_AP024110.1"/>
</dbReference>
<comment type="subcellular location">
    <subcellularLocation>
        <location evidence="1">Cell membrane</location>
    </subcellularLocation>
</comment>
<keyword evidence="3" id="KW-0378">Hydrolase</keyword>
<keyword evidence="6" id="KW-0119">Carbohydrate metabolism</keyword>
<evidence type="ECO:0000256" key="8">
    <source>
        <dbReference type="ARBA" id="ARBA00023326"/>
    </source>
</evidence>
<keyword evidence="8" id="KW-0624">Polysaccharide degradation</keyword>
<evidence type="ECO:0000256" key="11">
    <source>
        <dbReference type="ARBA" id="ARBA00043078"/>
    </source>
</evidence>
<keyword evidence="4 12" id="KW-0472">Membrane</keyword>
<keyword evidence="2" id="KW-1003">Cell membrane</keyword>
<evidence type="ECO:0000256" key="5">
    <source>
        <dbReference type="ARBA" id="ARBA00023180"/>
    </source>
</evidence>
<sequence>MTQAGTKPLWRNVFFNAIVLILLSIWLWQQNQRVSLIKPAMPADGKLQCVSYAPYYGKDQTPFIASTHISKTQIDADLKVLAQRFDCVRIYSVSQGLDYVPEAAAKLGMHVYLGAWIGRLAIDNNKELNLAIKVANEYPDTVKALIVGNEVLLRKEQTEVGLAALIDQAKAQTKVPVTYADVWEFWLKHPNLEKSVDFVTVHILPYWEDDPQPIEHAINHASIVMDKLHASFSKPILIGETGWPSAGRQRGTSIPSLVNEARYLREFLQTAEDKGWQYNMIEAVDQPWKRNLEGTVGGYWGLYDTDLQPKFDFANDLSERKDGFTPLYMGLTGLLVFVGLSAFAGEKRLSAYISHALLGASVGALGVIQLDYLVIVSRDSIEWLVLGGLALLGTLITMSMPFLMQVKYSTKFLNTLQKALFLIAASATLTSVLLVGDGRYRDFPLTLYVLPVLQLSIGFYLAKIKVSTESVIYYSMNGLSIATASIFIVMEPHNPHGYYWLGIVLLIAYATLPDHKRIASE</sequence>
<organism evidence="13 14">
    <name type="scientific">Methyloradius palustris</name>
    <dbReference type="NCBI Taxonomy" id="2778876"/>
    <lineage>
        <taxon>Bacteria</taxon>
        <taxon>Pseudomonadati</taxon>
        <taxon>Pseudomonadota</taxon>
        <taxon>Betaproteobacteria</taxon>
        <taxon>Nitrosomonadales</taxon>
        <taxon>Methylophilaceae</taxon>
        <taxon>Methyloradius</taxon>
    </lineage>
</organism>
<feature type="transmembrane region" description="Helical" evidence="12">
    <location>
        <begin position="471"/>
        <end position="490"/>
    </location>
</feature>
<keyword evidence="14" id="KW-1185">Reference proteome</keyword>
<gene>
    <name evidence="13" type="primary">ndvC</name>
    <name evidence="13" type="ORF">ZMTM_14320</name>
</gene>
<feature type="transmembrane region" description="Helical" evidence="12">
    <location>
        <begin position="356"/>
        <end position="375"/>
    </location>
</feature>